<dbReference type="EMBL" id="JAHCDA010000003">
    <property type="protein sequence ID" value="MBS7812291.1"/>
    <property type="molecule type" value="Genomic_DNA"/>
</dbReference>
<dbReference type="RefSeq" id="WP_213670999.1">
    <property type="nucleotide sequence ID" value="NZ_JAHCDA010000003.1"/>
</dbReference>
<comment type="caution">
    <text evidence="1">The sequence shown here is derived from an EMBL/GenBank/DDBJ whole genome shotgun (WGS) entry which is preliminary data.</text>
</comment>
<dbReference type="Proteomes" id="UP000766336">
    <property type="component" value="Unassembled WGS sequence"/>
</dbReference>
<organism evidence="1 2">
    <name type="scientific">Roseococcus pinisoli</name>
    <dbReference type="NCBI Taxonomy" id="2835040"/>
    <lineage>
        <taxon>Bacteria</taxon>
        <taxon>Pseudomonadati</taxon>
        <taxon>Pseudomonadota</taxon>
        <taxon>Alphaproteobacteria</taxon>
        <taxon>Acetobacterales</taxon>
        <taxon>Roseomonadaceae</taxon>
        <taxon>Roseococcus</taxon>
    </lineage>
</organism>
<evidence type="ECO:0000313" key="2">
    <source>
        <dbReference type="Proteomes" id="UP000766336"/>
    </source>
</evidence>
<sequence length="208" mass="22129">MPDETKPSTGKAVLVPAPCSQCSKTSVVAINRTPLCVSCYYEFQVAHHLEFSRSAAKANNAAALIDASSQYGLPTPQIQIPPLPRPPMHLHNIKIDNSTVGVVNTGQVQSMDVNMTIMKQGGNAKLGQALAAFTEAILKSQQLQDQQRAEMVDQVSFLSDQAVAAAKDRKPGVIKATLTSLATAAGGLVSLSEAWDILRPLLASYFGI</sequence>
<accession>A0ABS5QG50</accession>
<proteinExistence type="predicted"/>
<gene>
    <name evidence="1" type="ORF">KHU32_15180</name>
</gene>
<reference evidence="1 2" key="1">
    <citation type="submission" date="2021-05" db="EMBL/GenBank/DDBJ databases">
        <title>Roseococcus sp. XZZS9, whole genome shotgun sequencing project.</title>
        <authorList>
            <person name="Zhao G."/>
            <person name="Shen L."/>
        </authorList>
    </citation>
    <scope>NUCLEOTIDE SEQUENCE [LARGE SCALE GENOMIC DNA]</scope>
    <source>
        <strain evidence="1 2">XZZS9</strain>
    </source>
</reference>
<evidence type="ECO:0000313" key="1">
    <source>
        <dbReference type="EMBL" id="MBS7812291.1"/>
    </source>
</evidence>
<keyword evidence="2" id="KW-1185">Reference proteome</keyword>
<name>A0ABS5QG50_9PROT</name>
<protein>
    <submittedName>
        <fullName evidence="1">Uncharacterized protein</fullName>
    </submittedName>
</protein>